<name>A0AA41YQJ5_9PROT</name>
<feature type="transmembrane region" description="Helical" evidence="7">
    <location>
        <begin position="90"/>
        <end position="109"/>
    </location>
</feature>
<feature type="transmembrane region" description="Helical" evidence="7">
    <location>
        <begin position="453"/>
        <end position="476"/>
    </location>
</feature>
<dbReference type="CDD" id="cd13127">
    <property type="entry name" value="MATE_tuaB_like"/>
    <property type="match status" value="1"/>
</dbReference>
<dbReference type="AlphaFoldDB" id="A0AA41YQJ5"/>
<feature type="transmembrane region" description="Helical" evidence="7">
    <location>
        <begin position="371"/>
        <end position="396"/>
    </location>
</feature>
<evidence type="ECO:0000256" key="5">
    <source>
        <dbReference type="ARBA" id="ARBA00022989"/>
    </source>
</evidence>
<reference evidence="8" key="2">
    <citation type="submission" date="2022-10" db="EMBL/GenBank/DDBJ databases">
        <authorList>
            <person name="Trinh H.N."/>
        </authorList>
    </citation>
    <scope>NUCLEOTIDE SEQUENCE</scope>
    <source>
        <strain evidence="8">RN2-1</strain>
    </source>
</reference>
<evidence type="ECO:0000313" key="8">
    <source>
        <dbReference type="EMBL" id="MCW3476891.1"/>
    </source>
</evidence>
<keyword evidence="9" id="KW-1185">Reference proteome</keyword>
<comment type="caution">
    <text evidence="8">The sequence shown here is derived from an EMBL/GenBank/DDBJ whole genome shotgun (WGS) entry which is preliminary data.</text>
</comment>
<dbReference type="InterPro" id="IPR050833">
    <property type="entry name" value="Poly_Biosynth_Transport"/>
</dbReference>
<keyword evidence="6 7" id="KW-0472">Membrane</keyword>
<keyword evidence="4 7" id="KW-0812">Transmembrane</keyword>
<organism evidence="8 9">
    <name type="scientific">Limobrevibacterium gyesilva</name>
    <dbReference type="NCBI Taxonomy" id="2991712"/>
    <lineage>
        <taxon>Bacteria</taxon>
        <taxon>Pseudomonadati</taxon>
        <taxon>Pseudomonadota</taxon>
        <taxon>Alphaproteobacteria</taxon>
        <taxon>Acetobacterales</taxon>
        <taxon>Acetobacteraceae</taxon>
        <taxon>Limobrevibacterium</taxon>
    </lineage>
</organism>
<evidence type="ECO:0000256" key="2">
    <source>
        <dbReference type="ARBA" id="ARBA00007430"/>
    </source>
</evidence>
<dbReference type="PANTHER" id="PTHR30250:SF10">
    <property type="entry name" value="LIPOPOLYSACCHARIDE BIOSYNTHESIS PROTEIN WZXC"/>
    <property type="match status" value="1"/>
</dbReference>
<dbReference type="EMBL" id="JAPDNT010000026">
    <property type="protein sequence ID" value="MCW3476891.1"/>
    <property type="molecule type" value="Genomic_DNA"/>
</dbReference>
<sequence>MTDEAAPASLLLKTATGTGWIIGWRLATRALGLVSTLVLVRLLMPADFGLVALATSFAQAIEAFSWLGIEEAVIREKDPPRKVYDTAFTLNMIRGLVSGAVILGLAWPAGSFFSEPRMVEVLMVLALVIALDGVENIGIVDFRREFAFRKEFQLWILPRLAGIVLTLALAAMFHSYWALIAGILAQRVLRVAFSYVMHPYRPRLSLQAWRGMLGYSLWTWAISSVGLLRNRADTILIGRMLNPAQVGIYSVGAEIAALPTTELVLPLCRAAFSGFSAGRHVEQTPGGTYLRIIGTMALLTLPAGVGISLVAEPLVALAFGAQWAQTAPLIEILALAGTVTVLGSMSATLFQVHGLMAGMFRIEAMALLLRVVLIAAGVQAAGLVGAAVAVAVAMAVEQGLYARVTFRQFDLRPGDLLRATWRSLLATAAMAIALHATGLGWHRAGAGGWPPATGLGLGVVLGAMVYVAVLLASWLAAGRPAGAELDALALLRRLLGQAAARLRAG</sequence>
<dbReference type="RefSeq" id="WP_264715744.1">
    <property type="nucleotide sequence ID" value="NZ_JAPDNT010000026.1"/>
</dbReference>
<feature type="transmembrane region" description="Helical" evidence="7">
    <location>
        <begin position="329"/>
        <end position="350"/>
    </location>
</feature>
<dbReference type="Pfam" id="PF13440">
    <property type="entry name" value="Polysacc_synt_3"/>
    <property type="match status" value="1"/>
</dbReference>
<evidence type="ECO:0000256" key="6">
    <source>
        <dbReference type="ARBA" id="ARBA00023136"/>
    </source>
</evidence>
<proteinExistence type="inferred from homology"/>
<gene>
    <name evidence="8" type="ORF">OL599_20190</name>
</gene>
<feature type="transmembrane region" description="Helical" evidence="7">
    <location>
        <begin position="50"/>
        <end position="69"/>
    </location>
</feature>
<keyword evidence="5 7" id="KW-1133">Transmembrane helix</keyword>
<feature type="transmembrane region" description="Helical" evidence="7">
    <location>
        <begin position="419"/>
        <end position="441"/>
    </location>
</feature>
<evidence type="ECO:0000256" key="4">
    <source>
        <dbReference type="ARBA" id="ARBA00022692"/>
    </source>
</evidence>
<evidence type="ECO:0000256" key="1">
    <source>
        <dbReference type="ARBA" id="ARBA00004651"/>
    </source>
</evidence>
<feature type="transmembrane region" description="Helical" evidence="7">
    <location>
        <begin position="121"/>
        <end position="140"/>
    </location>
</feature>
<feature type="transmembrane region" description="Helical" evidence="7">
    <location>
        <begin position="26"/>
        <end position="44"/>
    </location>
</feature>
<evidence type="ECO:0000313" key="9">
    <source>
        <dbReference type="Proteomes" id="UP001165679"/>
    </source>
</evidence>
<evidence type="ECO:0000256" key="7">
    <source>
        <dbReference type="SAM" id="Phobius"/>
    </source>
</evidence>
<dbReference type="GO" id="GO:0005886">
    <property type="term" value="C:plasma membrane"/>
    <property type="evidence" value="ECO:0007669"/>
    <property type="project" value="UniProtKB-SubCell"/>
</dbReference>
<feature type="transmembrane region" description="Helical" evidence="7">
    <location>
        <begin position="289"/>
        <end position="309"/>
    </location>
</feature>
<comment type="similarity">
    <text evidence="2">Belongs to the polysaccharide synthase family.</text>
</comment>
<keyword evidence="3" id="KW-1003">Cell membrane</keyword>
<protein>
    <submittedName>
        <fullName evidence="8">Lipopolysaccharide biosynthesis protein</fullName>
    </submittedName>
</protein>
<evidence type="ECO:0000256" key="3">
    <source>
        <dbReference type="ARBA" id="ARBA00022475"/>
    </source>
</evidence>
<comment type="subcellular location">
    <subcellularLocation>
        <location evidence="1">Cell membrane</location>
        <topology evidence="1">Multi-pass membrane protein</topology>
    </subcellularLocation>
</comment>
<feature type="transmembrane region" description="Helical" evidence="7">
    <location>
        <begin position="208"/>
        <end position="228"/>
    </location>
</feature>
<reference evidence="8" key="1">
    <citation type="submission" date="2022-09" db="EMBL/GenBank/DDBJ databases">
        <title>Rhodovastum sp. nov. RN2-1 isolated from soil in Seongnam, South Korea.</title>
        <authorList>
            <person name="Le N.T."/>
        </authorList>
    </citation>
    <scope>NUCLEOTIDE SEQUENCE</scope>
    <source>
        <strain evidence="8">RN2-1</strain>
    </source>
</reference>
<accession>A0AA41YQJ5</accession>
<dbReference type="PANTHER" id="PTHR30250">
    <property type="entry name" value="PST FAMILY PREDICTED COLANIC ACID TRANSPORTER"/>
    <property type="match status" value="1"/>
</dbReference>
<dbReference type="Proteomes" id="UP001165679">
    <property type="component" value="Unassembled WGS sequence"/>
</dbReference>